<dbReference type="RefSeq" id="WP_106340145.1">
    <property type="nucleotide sequence ID" value="NZ_PVZS01000038.1"/>
</dbReference>
<evidence type="ECO:0000313" key="13">
    <source>
        <dbReference type="EMBL" id="PSC02784.1"/>
    </source>
</evidence>
<evidence type="ECO:0000256" key="11">
    <source>
        <dbReference type="ARBA" id="ARBA00045497"/>
    </source>
</evidence>
<evidence type="ECO:0000256" key="10">
    <source>
        <dbReference type="ARBA" id="ARBA00034269"/>
    </source>
</evidence>
<keyword evidence="6" id="KW-0460">Magnesium</keyword>
<keyword evidence="3" id="KW-0813">Transport</keyword>
<evidence type="ECO:0000313" key="14">
    <source>
        <dbReference type="Proteomes" id="UP000239772"/>
    </source>
</evidence>
<dbReference type="OrthoDB" id="9803416at2"/>
<organism evidence="13 14">
    <name type="scientific">Alsobacter soli</name>
    <dbReference type="NCBI Taxonomy" id="2109933"/>
    <lineage>
        <taxon>Bacteria</taxon>
        <taxon>Pseudomonadati</taxon>
        <taxon>Pseudomonadota</taxon>
        <taxon>Alphaproteobacteria</taxon>
        <taxon>Hyphomicrobiales</taxon>
        <taxon>Alsobacteraceae</taxon>
        <taxon>Alsobacter</taxon>
    </lineage>
</organism>
<dbReference type="AlphaFoldDB" id="A0A2T1HMA7"/>
<dbReference type="Gene3D" id="3.30.460.20">
    <property type="entry name" value="CorA soluble domain-like"/>
    <property type="match status" value="1"/>
</dbReference>
<keyword evidence="5 12" id="KW-0812">Transmembrane</keyword>
<evidence type="ECO:0000256" key="8">
    <source>
        <dbReference type="ARBA" id="ARBA00023065"/>
    </source>
</evidence>
<dbReference type="GO" id="GO:0005886">
    <property type="term" value="C:plasma membrane"/>
    <property type="evidence" value="ECO:0007669"/>
    <property type="project" value="UniProtKB-SubCell"/>
</dbReference>
<evidence type="ECO:0000256" key="4">
    <source>
        <dbReference type="ARBA" id="ARBA00022475"/>
    </source>
</evidence>
<keyword evidence="8" id="KW-0406">Ion transport</keyword>
<comment type="caution">
    <text evidence="13">The sequence shown here is derived from an EMBL/GenBank/DDBJ whole genome shotgun (WGS) entry which is preliminary data.</text>
</comment>
<evidence type="ECO:0000256" key="1">
    <source>
        <dbReference type="ARBA" id="ARBA00004651"/>
    </source>
</evidence>
<keyword evidence="7 12" id="KW-1133">Transmembrane helix</keyword>
<dbReference type="Pfam" id="PF01544">
    <property type="entry name" value="CorA"/>
    <property type="match status" value="1"/>
</dbReference>
<gene>
    <name evidence="13" type="ORF">SLNSH_22340</name>
</gene>
<dbReference type="CDD" id="cd12837">
    <property type="entry name" value="EcCorA-like_u1"/>
    <property type="match status" value="1"/>
</dbReference>
<feature type="transmembrane region" description="Helical" evidence="12">
    <location>
        <begin position="299"/>
        <end position="319"/>
    </location>
</feature>
<proteinExistence type="inferred from homology"/>
<evidence type="ECO:0000256" key="12">
    <source>
        <dbReference type="SAM" id="Phobius"/>
    </source>
</evidence>
<dbReference type="InterPro" id="IPR002523">
    <property type="entry name" value="MgTranspt_CorA/ZnTranspt_ZntB"/>
</dbReference>
<dbReference type="FunFam" id="1.20.58.340:FF:000004">
    <property type="entry name" value="Magnesium transport protein CorA"/>
    <property type="match status" value="1"/>
</dbReference>
<comment type="subcellular location">
    <subcellularLocation>
        <location evidence="1">Cell membrane</location>
        <topology evidence="1">Multi-pass membrane protein</topology>
    </subcellularLocation>
</comment>
<dbReference type="Proteomes" id="UP000239772">
    <property type="component" value="Unassembled WGS sequence"/>
</dbReference>
<dbReference type="PANTHER" id="PTHR47685:SF1">
    <property type="entry name" value="MAGNESIUM TRANSPORT PROTEIN CORA"/>
    <property type="match status" value="1"/>
</dbReference>
<name>A0A2T1HMA7_9HYPH</name>
<reference evidence="14" key="1">
    <citation type="submission" date="2018-03" db="EMBL/GenBank/DDBJ databases">
        <authorList>
            <person name="Sun L."/>
            <person name="Liu H."/>
            <person name="Chen W."/>
            <person name="Huang K."/>
            <person name="Liu W."/>
            <person name="Gao X."/>
        </authorList>
    </citation>
    <scope>NUCLEOTIDE SEQUENCE [LARGE SCALE GENOMIC DNA]</scope>
    <source>
        <strain evidence="14">SH9</strain>
    </source>
</reference>
<keyword evidence="9 12" id="KW-0472">Membrane</keyword>
<dbReference type="SUPFAM" id="SSF143865">
    <property type="entry name" value="CorA soluble domain-like"/>
    <property type="match status" value="1"/>
</dbReference>
<dbReference type="GO" id="GO:0015099">
    <property type="term" value="F:nickel cation transmembrane transporter activity"/>
    <property type="evidence" value="ECO:0007669"/>
    <property type="project" value="TreeGrafter"/>
</dbReference>
<evidence type="ECO:0000256" key="5">
    <source>
        <dbReference type="ARBA" id="ARBA00022692"/>
    </source>
</evidence>
<comment type="similarity">
    <text evidence="2">Belongs to the CorA metal ion transporter (MIT) (TC 1.A.35) family.</text>
</comment>
<evidence type="ECO:0000256" key="9">
    <source>
        <dbReference type="ARBA" id="ARBA00023136"/>
    </source>
</evidence>
<accession>A0A2T1HMA7</accession>
<dbReference type="InterPro" id="IPR050829">
    <property type="entry name" value="CorA_MIT"/>
</dbReference>
<dbReference type="GO" id="GO:0015087">
    <property type="term" value="F:cobalt ion transmembrane transporter activity"/>
    <property type="evidence" value="ECO:0007669"/>
    <property type="project" value="TreeGrafter"/>
</dbReference>
<keyword evidence="14" id="KW-1185">Reference proteome</keyword>
<keyword evidence="4" id="KW-1003">Cell membrane</keyword>
<dbReference type="PANTHER" id="PTHR47685">
    <property type="entry name" value="MAGNESIUM TRANSPORT PROTEIN CORA"/>
    <property type="match status" value="1"/>
</dbReference>
<feature type="transmembrane region" description="Helical" evidence="12">
    <location>
        <begin position="267"/>
        <end position="287"/>
    </location>
</feature>
<evidence type="ECO:0000256" key="3">
    <source>
        <dbReference type="ARBA" id="ARBA00022448"/>
    </source>
</evidence>
<evidence type="ECO:0000256" key="2">
    <source>
        <dbReference type="ARBA" id="ARBA00009765"/>
    </source>
</evidence>
<comment type="function">
    <text evidence="11">Mediates influx of magnesium ions. Alternates between open and closed states. Activated by low cytoplasmic Mg(2+) levels. Inactive when cytoplasmic Mg(2+) levels are high.</text>
</comment>
<evidence type="ECO:0000256" key="6">
    <source>
        <dbReference type="ARBA" id="ARBA00022842"/>
    </source>
</evidence>
<dbReference type="InterPro" id="IPR045861">
    <property type="entry name" value="CorA_cytoplasmic_dom"/>
</dbReference>
<dbReference type="InterPro" id="IPR045863">
    <property type="entry name" value="CorA_TM1_TM2"/>
</dbReference>
<dbReference type="Gene3D" id="1.20.58.340">
    <property type="entry name" value="Magnesium transport protein CorA, transmembrane region"/>
    <property type="match status" value="2"/>
</dbReference>
<evidence type="ECO:0000256" key="7">
    <source>
        <dbReference type="ARBA" id="ARBA00022989"/>
    </source>
</evidence>
<dbReference type="GO" id="GO:0015095">
    <property type="term" value="F:magnesium ion transmembrane transporter activity"/>
    <property type="evidence" value="ECO:0007669"/>
    <property type="project" value="TreeGrafter"/>
</dbReference>
<dbReference type="EMBL" id="PVZS01000038">
    <property type="protein sequence ID" value="PSC02784.1"/>
    <property type="molecule type" value="Genomic_DNA"/>
</dbReference>
<comment type="catalytic activity">
    <reaction evidence="10">
        <text>Mg(2+)(in) = Mg(2+)(out)</text>
        <dbReference type="Rhea" id="RHEA:29827"/>
        <dbReference type="ChEBI" id="CHEBI:18420"/>
    </reaction>
</comment>
<protein>
    <submittedName>
        <fullName evidence="13">Magnesium transporter</fullName>
    </submittedName>
</protein>
<sequence>MLTIYRDEAGTVRASEEPGLPGEVIWLDLLNPTEEERAFVERRAKVRVPSREALSEIEATSRLILDGDVLYLSTPVVGKGGDGLGPALTPAGFVLSPRLLVTIRYAELDAFNAVVETVKRDRTLASGVGVFVALLEGIVDRGADVLEKLGSDLDKLSRQAFRGDPSNPRHAVRSTRRLRVALSRVGGIGDRVSMARDVLLGVGRIAAFAQEVGQSWVTPEIRARLVAVSRDIASLNDYEAHLANKAQFLLDAVLGYITIEQNEVFKVLTIASVVGIPPTVMVGVWGMNFKHMPELDWTWAYPVALAVIVLSAVVPLVWFKRRGWF</sequence>
<dbReference type="SUPFAM" id="SSF144083">
    <property type="entry name" value="Magnesium transport protein CorA, transmembrane region"/>
    <property type="match status" value="1"/>
</dbReference>